<dbReference type="InterPro" id="IPR023023">
    <property type="entry name" value="dNTPase_2"/>
</dbReference>
<proteinExistence type="inferred from homology"/>
<organism evidence="4">
    <name type="scientific">Sulfurovum sp. enrichment culture clone C5</name>
    <dbReference type="NCBI Taxonomy" id="497650"/>
    <lineage>
        <taxon>Bacteria</taxon>
        <taxon>Pseudomonadati</taxon>
        <taxon>Campylobacterota</taxon>
        <taxon>Epsilonproteobacteria</taxon>
        <taxon>Campylobacterales</taxon>
        <taxon>Sulfurovaceae</taxon>
        <taxon>Sulfurovum</taxon>
        <taxon>environmental samples</taxon>
    </lineage>
</organism>
<evidence type="ECO:0000259" key="3">
    <source>
        <dbReference type="PROSITE" id="PS51831"/>
    </source>
</evidence>
<dbReference type="InterPro" id="IPR006674">
    <property type="entry name" value="HD_domain"/>
</dbReference>
<dbReference type="AlphaFoldDB" id="A0A0S4XM04"/>
<dbReference type="InterPro" id="IPR026875">
    <property type="entry name" value="PHydrolase_assoc_dom"/>
</dbReference>
<dbReference type="PANTHER" id="PTHR35795">
    <property type="entry name" value="SLR1885 PROTEIN"/>
    <property type="match status" value="1"/>
</dbReference>
<evidence type="ECO:0000313" key="4">
    <source>
        <dbReference type="EMBL" id="CUV65346.1"/>
    </source>
</evidence>
<evidence type="ECO:0000256" key="2">
    <source>
        <dbReference type="HAMAP-Rule" id="MF_01212"/>
    </source>
</evidence>
<comment type="similarity">
    <text evidence="2">Belongs to the dGTPase family. Type 2 subfamily.</text>
</comment>
<dbReference type="InterPro" id="IPR006261">
    <property type="entry name" value="dGTPase"/>
</dbReference>
<gene>
    <name evidence="4" type="primary">dgt</name>
    <name evidence="4" type="ORF">BN3087_280019</name>
</gene>
<dbReference type="EMBL" id="FAXN01000027">
    <property type="protein sequence ID" value="CUV65346.1"/>
    <property type="molecule type" value="Genomic_DNA"/>
</dbReference>
<dbReference type="NCBIfam" id="TIGR01353">
    <property type="entry name" value="dGTP_triPase"/>
    <property type="match status" value="1"/>
</dbReference>
<protein>
    <recommendedName>
        <fullName evidence="2">Deoxyguanosinetriphosphate triphosphohydrolase-like protein</fullName>
    </recommendedName>
</protein>
<name>A0A0S4XM04_9BACT</name>
<sequence length="369" mass="42964">MEQQVKADFRFYGFKEDFRDSYARDRDRIIHSSSFRRLEYKTQVFLNHEGDYFRTRLTHSLEVSQIARTLAKTLGLNESLCEAIALAHDLGHTPFGHIGGDTLDELLKDSGSKFGFDHNFQSFRVLTKLEKRYQEFDGLNLTFATLEGVLKHSIPYKKIFLEPFDKSFNLDKHPSIEAMIVDRADEIAYISADIDDGIKYGLIDVDSLLYEPLAIEIDEMTKKDGLSPKDRLYRHRFVANLITFLVENFIDYSRKNIKEIDKNQPLCSCFDASESVPVGFEKNIETEIKMLKKYLFENLYRHEKIVKKMYAGKQCIKGLFVAYMSDEDLLPTKEKNLLKKRSKNRVVADYIASMTDRYAMSQYQELYGV</sequence>
<dbReference type="InterPro" id="IPR051094">
    <property type="entry name" value="Diverse_Catalytic_Enzymes"/>
</dbReference>
<keyword evidence="1 2" id="KW-0378">Hydrolase</keyword>
<accession>A0A0S4XM04</accession>
<reference evidence="4" key="1">
    <citation type="submission" date="2015-11" db="EMBL/GenBank/DDBJ databases">
        <authorList>
            <person name="Zhang Y."/>
            <person name="Guo Z."/>
        </authorList>
    </citation>
    <scope>NUCLEOTIDE SEQUENCE</scope>
    <source>
        <strain evidence="4">BN30871</strain>
    </source>
</reference>
<dbReference type="Pfam" id="PF13286">
    <property type="entry name" value="HD_assoc"/>
    <property type="match status" value="1"/>
</dbReference>
<dbReference type="Pfam" id="PF01966">
    <property type="entry name" value="HD"/>
    <property type="match status" value="1"/>
</dbReference>
<dbReference type="NCBIfam" id="NF002326">
    <property type="entry name" value="PRK01286.1-1"/>
    <property type="match status" value="1"/>
</dbReference>
<dbReference type="SUPFAM" id="SSF109604">
    <property type="entry name" value="HD-domain/PDEase-like"/>
    <property type="match status" value="1"/>
</dbReference>
<dbReference type="HAMAP" id="MF_01212">
    <property type="entry name" value="dGTPase_type2"/>
    <property type="match status" value="1"/>
</dbReference>
<dbReference type="InterPro" id="IPR003607">
    <property type="entry name" value="HD/PDEase_dom"/>
</dbReference>
<feature type="domain" description="HD" evidence="3">
    <location>
        <begin position="56"/>
        <end position="190"/>
    </location>
</feature>
<dbReference type="SMART" id="SM00471">
    <property type="entry name" value="HDc"/>
    <property type="match status" value="1"/>
</dbReference>
<evidence type="ECO:0000256" key="1">
    <source>
        <dbReference type="ARBA" id="ARBA00022801"/>
    </source>
</evidence>
<dbReference type="PANTHER" id="PTHR35795:SF1">
    <property type="entry name" value="BIS(5'-NUCLEOSYL)-TETRAPHOSPHATASE, SYMMETRICAL"/>
    <property type="match status" value="1"/>
</dbReference>
<dbReference type="PROSITE" id="PS51831">
    <property type="entry name" value="HD"/>
    <property type="match status" value="1"/>
</dbReference>
<dbReference type="CDD" id="cd00077">
    <property type="entry name" value="HDc"/>
    <property type="match status" value="1"/>
</dbReference>
<dbReference type="GO" id="GO:0016793">
    <property type="term" value="F:triphosphoric monoester hydrolase activity"/>
    <property type="evidence" value="ECO:0007669"/>
    <property type="project" value="InterPro"/>
</dbReference>
<dbReference type="Gene3D" id="1.10.3210.10">
    <property type="entry name" value="Hypothetical protein af1432"/>
    <property type="match status" value="1"/>
</dbReference>